<organism evidence="2 3">
    <name type="scientific">Melanomma pulvis-pyrius CBS 109.77</name>
    <dbReference type="NCBI Taxonomy" id="1314802"/>
    <lineage>
        <taxon>Eukaryota</taxon>
        <taxon>Fungi</taxon>
        <taxon>Dikarya</taxon>
        <taxon>Ascomycota</taxon>
        <taxon>Pezizomycotina</taxon>
        <taxon>Dothideomycetes</taxon>
        <taxon>Pleosporomycetidae</taxon>
        <taxon>Pleosporales</taxon>
        <taxon>Melanommataceae</taxon>
        <taxon>Melanomma</taxon>
    </lineage>
</organism>
<gene>
    <name evidence="2" type="ORF">K505DRAFT_338822</name>
</gene>
<reference evidence="2" key="1">
    <citation type="journal article" date="2020" name="Stud. Mycol.">
        <title>101 Dothideomycetes genomes: a test case for predicting lifestyles and emergence of pathogens.</title>
        <authorList>
            <person name="Haridas S."/>
            <person name="Albert R."/>
            <person name="Binder M."/>
            <person name="Bloem J."/>
            <person name="Labutti K."/>
            <person name="Salamov A."/>
            <person name="Andreopoulos B."/>
            <person name="Baker S."/>
            <person name="Barry K."/>
            <person name="Bills G."/>
            <person name="Bluhm B."/>
            <person name="Cannon C."/>
            <person name="Castanera R."/>
            <person name="Culley D."/>
            <person name="Daum C."/>
            <person name="Ezra D."/>
            <person name="Gonzalez J."/>
            <person name="Henrissat B."/>
            <person name="Kuo A."/>
            <person name="Liang C."/>
            <person name="Lipzen A."/>
            <person name="Lutzoni F."/>
            <person name="Magnuson J."/>
            <person name="Mondo S."/>
            <person name="Nolan M."/>
            <person name="Ohm R."/>
            <person name="Pangilinan J."/>
            <person name="Park H.-J."/>
            <person name="Ramirez L."/>
            <person name="Alfaro M."/>
            <person name="Sun H."/>
            <person name="Tritt A."/>
            <person name="Yoshinaga Y."/>
            <person name="Zwiers L.-H."/>
            <person name="Turgeon B."/>
            <person name="Goodwin S."/>
            <person name="Spatafora J."/>
            <person name="Crous P."/>
            <person name="Grigoriev I."/>
        </authorList>
    </citation>
    <scope>NUCLEOTIDE SEQUENCE</scope>
    <source>
        <strain evidence="2">CBS 109.77</strain>
    </source>
</reference>
<accession>A0A6A6X7I6</accession>
<protein>
    <submittedName>
        <fullName evidence="2">Uncharacterized protein</fullName>
    </submittedName>
</protein>
<feature type="region of interest" description="Disordered" evidence="1">
    <location>
        <begin position="1"/>
        <end position="31"/>
    </location>
</feature>
<evidence type="ECO:0000313" key="3">
    <source>
        <dbReference type="Proteomes" id="UP000799757"/>
    </source>
</evidence>
<evidence type="ECO:0000313" key="2">
    <source>
        <dbReference type="EMBL" id="KAF2792248.1"/>
    </source>
</evidence>
<evidence type="ECO:0000256" key="1">
    <source>
        <dbReference type="SAM" id="MobiDB-lite"/>
    </source>
</evidence>
<dbReference type="AlphaFoldDB" id="A0A6A6X7I6"/>
<dbReference type="Proteomes" id="UP000799757">
    <property type="component" value="Unassembled WGS sequence"/>
</dbReference>
<keyword evidence="3" id="KW-1185">Reference proteome</keyword>
<dbReference type="OrthoDB" id="3797010at2759"/>
<sequence length="234" mass="26591">MSMKQFNQPPLTPQTPSPTTSSSTHPSHLRSPLPLWEDSSWKCWRCNTAHPLEHPSAVRPLGRMRCRLCGKAAHYGSDIMNIDGIIPIEGEQFMVSLPIGDAGPPRTLFVWVCCRCGRSHVRHAKNVNVPTEQGMERECEKETLGKRLINAVKKLAHHSDEQEEEQLNEPSEVRKLFKIAFDKECKCHQLACETCLKFKIEAEGEWVAQEIGQKSSRTIPRNCNCDGDMEEMER</sequence>
<name>A0A6A6X7I6_9PLEO</name>
<proteinExistence type="predicted"/>
<dbReference type="EMBL" id="MU001978">
    <property type="protein sequence ID" value="KAF2792248.1"/>
    <property type="molecule type" value="Genomic_DNA"/>
</dbReference>
<feature type="compositionally biased region" description="Low complexity" evidence="1">
    <location>
        <begin position="17"/>
        <end position="31"/>
    </location>
</feature>